<dbReference type="Gene3D" id="3.30.700.10">
    <property type="entry name" value="Glycoprotein, Type 4 Pilin"/>
    <property type="match status" value="1"/>
</dbReference>
<accession>A0A6H2H9B0</accession>
<evidence type="ECO:0000256" key="2">
    <source>
        <dbReference type="ARBA" id="ARBA00021549"/>
    </source>
</evidence>
<dbReference type="Proteomes" id="UP000502041">
    <property type="component" value="Chromosome"/>
</dbReference>
<dbReference type="RefSeq" id="WP_168923760.1">
    <property type="nucleotide sequence ID" value="NZ_CP051461.1"/>
</dbReference>
<keyword evidence="7" id="KW-1133">Transmembrane helix</keyword>
<keyword evidence="8" id="KW-0472">Membrane</keyword>
<evidence type="ECO:0000313" key="12">
    <source>
        <dbReference type="EMBL" id="QJC56445.1"/>
    </source>
</evidence>
<dbReference type="GO" id="GO:0015627">
    <property type="term" value="C:type II protein secretion system complex"/>
    <property type="evidence" value="ECO:0007669"/>
    <property type="project" value="InterPro"/>
</dbReference>
<evidence type="ECO:0000256" key="3">
    <source>
        <dbReference type="ARBA" id="ARBA00022475"/>
    </source>
</evidence>
<comment type="subcellular location">
    <subcellularLocation>
        <location evidence="1">Cell inner membrane</location>
        <topology evidence="1">Single-pass membrane protein</topology>
    </subcellularLocation>
</comment>
<evidence type="ECO:0000256" key="7">
    <source>
        <dbReference type="ARBA" id="ARBA00022989"/>
    </source>
</evidence>
<evidence type="ECO:0000256" key="10">
    <source>
        <dbReference type="ARBA" id="ARBA00030775"/>
    </source>
</evidence>
<keyword evidence="13" id="KW-1185">Reference proteome</keyword>
<dbReference type="Pfam" id="PF07963">
    <property type="entry name" value="N_methyl"/>
    <property type="match status" value="1"/>
</dbReference>
<proteinExistence type="inferred from homology"/>
<dbReference type="AlphaFoldDB" id="A0A6H2H9B0"/>
<reference evidence="12 13" key="1">
    <citation type="submission" date="2020-04" db="EMBL/GenBank/DDBJ databases">
        <title>Complete genome of a Psychrophilic, Marine, Gas Vacuolate Bacterium Polaromonas vacuolata KCTC 22033T.</title>
        <authorList>
            <person name="Hwang K."/>
            <person name="Kim K.M."/>
        </authorList>
    </citation>
    <scope>NUCLEOTIDE SEQUENCE [LARGE SCALE GENOMIC DNA]</scope>
    <source>
        <strain evidence="12 13">KCTC 22033</strain>
    </source>
</reference>
<feature type="domain" description="General secretion pathway GspH" evidence="11">
    <location>
        <begin position="47"/>
        <end position="159"/>
    </location>
</feature>
<name>A0A6H2H9B0_9BURK</name>
<comment type="similarity">
    <text evidence="9">Belongs to the GSP H family.</text>
</comment>
<dbReference type="InterPro" id="IPR045584">
    <property type="entry name" value="Pilin-like"/>
</dbReference>
<evidence type="ECO:0000256" key="9">
    <source>
        <dbReference type="ARBA" id="ARBA00025772"/>
    </source>
</evidence>
<evidence type="ECO:0000256" key="1">
    <source>
        <dbReference type="ARBA" id="ARBA00004377"/>
    </source>
</evidence>
<dbReference type="InterPro" id="IPR022346">
    <property type="entry name" value="T2SS_GspH"/>
</dbReference>
<protein>
    <recommendedName>
        <fullName evidence="2">Type II secretion system protein H</fullName>
    </recommendedName>
    <alternativeName>
        <fullName evidence="10">General secretion pathway protein H</fullName>
    </alternativeName>
</protein>
<sequence length="177" mass="18735">MLINPRRHGFTMIEMMISISIVAILIALAVPSFKIMLANAQIRTAGQGLLDGMQLARVQAIRLNERVIFTKDTQSGWTVKVESALLVIVQSRVFTEGSSAALVTVTPSAATQMTFDGLGRVKTNTDLSSTLTQLDISVPITLIAAADARPLRITTNSGGAIRLCDPNAPVGAGTACL</sequence>
<gene>
    <name evidence="12" type="primary">pilE_2</name>
    <name evidence="12" type="ORF">HC248_01751</name>
</gene>
<evidence type="ECO:0000256" key="4">
    <source>
        <dbReference type="ARBA" id="ARBA00022481"/>
    </source>
</evidence>
<keyword evidence="4" id="KW-0488">Methylation</keyword>
<evidence type="ECO:0000256" key="6">
    <source>
        <dbReference type="ARBA" id="ARBA00022692"/>
    </source>
</evidence>
<dbReference type="InterPro" id="IPR012902">
    <property type="entry name" value="N_methyl_site"/>
</dbReference>
<evidence type="ECO:0000259" key="11">
    <source>
        <dbReference type="Pfam" id="PF12019"/>
    </source>
</evidence>
<dbReference type="GO" id="GO:0015628">
    <property type="term" value="P:protein secretion by the type II secretion system"/>
    <property type="evidence" value="ECO:0007669"/>
    <property type="project" value="InterPro"/>
</dbReference>
<dbReference type="GO" id="GO:0005886">
    <property type="term" value="C:plasma membrane"/>
    <property type="evidence" value="ECO:0007669"/>
    <property type="project" value="UniProtKB-SubCell"/>
</dbReference>
<keyword evidence="6" id="KW-0812">Transmembrane</keyword>
<evidence type="ECO:0000256" key="8">
    <source>
        <dbReference type="ARBA" id="ARBA00023136"/>
    </source>
</evidence>
<organism evidence="12 13">
    <name type="scientific">Polaromonas vacuolata</name>
    <dbReference type="NCBI Taxonomy" id="37448"/>
    <lineage>
        <taxon>Bacteria</taxon>
        <taxon>Pseudomonadati</taxon>
        <taxon>Pseudomonadota</taxon>
        <taxon>Betaproteobacteria</taxon>
        <taxon>Burkholderiales</taxon>
        <taxon>Comamonadaceae</taxon>
        <taxon>Polaromonas</taxon>
    </lineage>
</organism>
<dbReference type="Pfam" id="PF12019">
    <property type="entry name" value="GspH"/>
    <property type="match status" value="1"/>
</dbReference>
<evidence type="ECO:0000313" key="13">
    <source>
        <dbReference type="Proteomes" id="UP000502041"/>
    </source>
</evidence>
<keyword evidence="3" id="KW-1003">Cell membrane</keyword>
<dbReference type="KEGG" id="pvac:HC248_01751"/>
<keyword evidence="5" id="KW-0997">Cell inner membrane</keyword>
<dbReference type="SUPFAM" id="SSF54523">
    <property type="entry name" value="Pili subunits"/>
    <property type="match status" value="1"/>
</dbReference>
<dbReference type="NCBIfam" id="TIGR02532">
    <property type="entry name" value="IV_pilin_GFxxxE"/>
    <property type="match status" value="1"/>
</dbReference>
<evidence type="ECO:0000256" key="5">
    <source>
        <dbReference type="ARBA" id="ARBA00022519"/>
    </source>
</evidence>
<dbReference type="EMBL" id="CP051461">
    <property type="protein sequence ID" value="QJC56445.1"/>
    <property type="molecule type" value="Genomic_DNA"/>
</dbReference>